<organism evidence="1">
    <name type="scientific">bioreactor metagenome</name>
    <dbReference type="NCBI Taxonomy" id="1076179"/>
    <lineage>
        <taxon>unclassified sequences</taxon>
        <taxon>metagenomes</taxon>
        <taxon>ecological metagenomes</taxon>
    </lineage>
</organism>
<name>A0A645JL08_9ZZZZ</name>
<accession>A0A645JL08</accession>
<reference evidence="1" key="1">
    <citation type="submission" date="2019-08" db="EMBL/GenBank/DDBJ databases">
        <authorList>
            <person name="Kucharzyk K."/>
            <person name="Murdoch R.W."/>
            <person name="Higgins S."/>
            <person name="Loffler F."/>
        </authorList>
    </citation>
    <scope>NUCLEOTIDE SEQUENCE</scope>
</reference>
<sequence>MHRFLQHVVAQRQLFVQFGQPFILQVAGAPLRIRQRLPQRRCSSLHRLVDLLTHTAHLFGKLTPQHLVLFTVLAAQRPGSRRCGHCTD</sequence>
<proteinExistence type="predicted"/>
<gene>
    <name evidence="1" type="ORF">SDC9_212042</name>
</gene>
<dbReference type="AlphaFoldDB" id="A0A645JL08"/>
<comment type="caution">
    <text evidence="1">The sequence shown here is derived from an EMBL/GenBank/DDBJ whole genome shotgun (WGS) entry which is preliminary data.</text>
</comment>
<evidence type="ECO:0000313" key="1">
    <source>
        <dbReference type="EMBL" id="MPN64271.1"/>
    </source>
</evidence>
<dbReference type="EMBL" id="VSSQ01144900">
    <property type="protein sequence ID" value="MPN64271.1"/>
    <property type="molecule type" value="Genomic_DNA"/>
</dbReference>
<protein>
    <submittedName>
        <fullName evidence="1">Uncharacterized protein</fullName>
    </submittedName>
</protein>